<keyword evidence="1" id="KW-0812">Transmembrane</keyword>
<sequence>MQKLTSDIAPTPRERSDVYTLCLEAIDQADTWLPGWFTLANDPAKHPKFKDIYRDNLAEWLSWAFFNLPLESVLQDESAIQELHEMINDFENKFHIKLKEGYNEDVVAYRLTLDPLLAYHRPLAFYVLVLFLTNIFGFVCQFLWGMKRFGPENRSTIWSLMDPQQSPYPSSHIGPEKVPYWFRDGNRRKKPIVFIHGIGGGLMCYITLVAKLVTLDAPIFFIELPFVAMNCVEEVPTAQETVRDIQQMLQRHGCTDAVFVGHSLGTSVISWAIKYIPKSVASTVFIDPICFMLHYNDICLNFVYRTPKTAAEVSTDITLSLYLTL</sequence>
<reference evidence="3 4" key="1">
    <citation type="journal article" date="2016" name="Proc. Natl. Acad. Sci. U.S.A.">
        <title>Lipid metabolic changes in an early divergent fungus govern the establishment of a mutualistic symbiosis with endobacteria.</title>
        <authorList>
            <person name="Lastovetsky O.A."/>
            <person name="Gaspar M.L."/>
            <person name="Mondo S.J."/>
            <person name="LaButti K.M."/>
            <person name="Sandor L."/>
            <person name="Grigoriev I.V."/>
            <person name="Henry S.A."/>
            <person name="Pawlowska T.E."/>
        </authorList>
    </citation>
    <scope>NUCLEOTIDE SEQUENCE [LARGE SCALE GENOMIC DNA]</scope>
    <source>
        <strain evidence="3 4">ATCC 52813</strain>
    </source>
</reference>
<dbReference type="AlphaFoldDB" id="A0A2G4SEV7"/>
<dbReference type="GeneID" id="35440832"/>
<proteinExistence type="predicted"/>
<accession>A0A2G4SEV7</accession>
<dbReference type="SUPFAM" id="SSF53474">
    <property type="entry name" value="alpha/beta-Hydrolases"/>
    <property type="match status" value="1"/>
</dbReference>
<organism evidence="3 4">
    <name type="scientific">Rhizopus microsporus ATCC 52813</name>
    <dbReference type="NCBI Taxonomy" id="1340429"/>
    <lineage>
        <taxon>Eukaryota</taxon>
        <taxon>Fungi</taxon>
        <taxon>Fungi incertae sedis</taxon>
        <taxon>Mucoromycota</taxon>
        <taxon>Mucoromycotina</taxon>
        <taxon>Mucoromycetes</taxon>
        <taxon>Mucorales</taxon>
        <taxon>Mucorineae</taxon>
        <taxon>Rhizopodaceae</taxon>
        <taxon>Rhizopus</taxon>
    </lineage>
</organism>
<gene>
    <name evidence="3" type="ORF">RHIMIDRAFT_242786</name>
</gene>
<dbReference type="Proteomes" id="UP000242254">
    <property type="component" value="Unassembled WGS sequence"/>
</dbReference>
<dbReference type="Gene3D" id="3.40.50.1820">
    <property type="entry name" value="alpha/beta hydrolase"/>
    <property type="match status" value="1"/>
</dbReference>
<dbReference type="STRING" id="1340429.A0A2G4SEV7"/>
<keyword evidence="1" id="KW-0472">Membrane</keyword>
<evidence type="ECO:0000313" key="4">
    <source>
        <dbReference type="Proteomes" id="UP000242254"/>
    </source>
</evidence>
<protein>
    <recommendedName>
        <fullName evidence="2">AB hydrolase-1 domain-containing protein</fullName>
    </recommendedName>
</protein>
<dbReference type="RefSeq" id="XP_023461029.1">
    <property type="nucleotide sequence ID" value="XM_023609842.1"/>
</dbReference>
<evidence type="ECO:0000313" key="3">
    <source>
        <dbReference type="EMBL" id="PHZ07321.1"/>
    </source>
</evidence>
<feature type="transmembrane region" description="Helical" evidence="1">
    <location>
        <begin position="192"/>
        <end position="213"/>
    </location>
</feature>
<dbReference type="InterPro" id="IPR000073">
    <property type="entry name" value="AB_hydrolase_1"/>
</dbReference>
<dbReference type="InterPro" id="IPR029058">
    <property type="entry name" value="AB_hydrolase_fold"/>
</dbReference>
<feature type="transmembrane region" description="Helical" evidence="1">
    <location>
        <begin position="123"/>
        <end position="144"/>
    </location>
</feature>
<name>A0A2G4SEV7_RHIZD</name>
<dbReference type="Pfam" id="PF00561">
    <property type="entry name" value="Abhydrolase_1"/>
    <property type="match status" value="1"/>
</dbReference>
<evidence type="ECO:0000256" key="1">
    <source>
        <dbReference type="SAM" id="Phobius"/>
    </source>
</evidence>
<keyword evidence="4" id="KW-1185">Reference proteome</keyword>
<feature type="domain" description="AB hydrolase-1" evidence="2">
    <location>
        <begin position="190"/>
        <end position="288"/>
    </location>
</feature>
<evidence type="ECO:0000259" key="2">
    <source>
        <dbReference type="Pfam" id="PF00561"/>
    </source>
</evidence>
<dbReference type="PANTHER" id="PTHR37471">
    <property type="entry name" value="UNNAMED PRODUCT"/>
    <property type="match status" value="1"/>
</dbReference>
<keyword evidence="1" id="KW-1133">Transmembrane helix</keyword>
<dbReference type="EMBL" id="KZ303880">
    <property type="protein sequence ID" value="PHZ07321.1"/>
    <property type="molecule type" value="Genomic_DNA"/>
</dbReference>
<dbReference type="PANTHER" id="PTHR37471:SF1">
    <property type="entry name" value="AB HYDROLASE-1 DOMAIN-CONTAINING PROTEIN"/>
    <property type="match status" value="1"/>
</dbReference>